<organism evidence="1 2">
    <name type="scientific">Allacma fusca</name>
    <dbReference type="NCBI Taxonomy" id="39272"/>
    <lineage>
        <taxon>Eukaryota</taxon>
        <taxon>Metazoa</taxon>
        <taxon>Ecdysozoa</taxon>
        <taxon>Arthropoda</taxon>
        <taxon>Hexapoda</taxon>
        <taxon>Collembola</taxon>
        <taxon>Symphypleona</taxon>
        <taxon>Sminthuridae</taxon>
        <taxon>Allacma</taxon>
    </lineage>
</organism>
<dbReference type="Proteomes" id="UP000708208">
    <property type="component" value="Unassembled WGS sequence"/>
</dbReference>
<name>A0A8J2KBG7_9HEXA</name>
<dbReference type="EMBL" id="CAJVCH010323445">
    <property type="protein sequence ID" value="CAG7786706.1"/>
    <property type="molecule type" value="Genomic_DNA"/>
</dbReference>
<comment type="caution">
    <text evidence="1">The sequence shown here is derived from an EMBL/GenBank/DDBJ whole genome shotgun (WGS) entry which is preliminary data.</text>
</comment>
<feature type="non-terminal residue" evidence="1">
    <location>
        <position position="1"/>
    </location>
</feature>
<evidence type="ECO:0000313" key="2">
    <source>
        <dbReference type="Proteomes" id="UP000708208"/>
    </source>
</evidence>
<proteinExistence type="predicted"/>
<reference evidence="1" key="1">
    <citation type="submission" date="2021-06" db="EMBL/GenBank/DDBJ databases">
        <authorList>
            <person name="Hodson N. C."/>
            <person name="Mongue J. A."/>
            <person name="Jaron S. K."/>
        </authorList>
    </citation>
    <scope>NUCLEOTIDE SEQUENCE</scope>
</reference>
<protein>
    <submittedName>
        <fullName evidence="1">Uncharacterized protein</fullName>
    </submittedName>
</protein>
<evidence type="ECO:0000313" key="1">
    <source>
        <dbReference type="EMBL" id="CAG7786706.1"/>
    </source>
</evidence>
<sequence>MENKIKTLALQHKFPKDWKIICSAFLSWKWKLTARDIFEVNYRLITG</sequence>
<keyword evidence="2" id="KW-1185">Reference proteome</keyword>
<gene>
    <name evidence="1" type="ORF">AFUS01_LOCUS25262</name>
</gene>
<accession>A0A8J2KBG7</accession>
<dbReference type="AlphaFoldDB" id="A0A8J2KBG7"/>